<dbReference type="GeneID" id="115471111"/>
<dbReference type="SMART" id="SM00360">
    <property type="entry name" value="RRM"/>
    <property type="match status" value="1"/>
</dbReference>
<gene>
    <name evidence="5" type="primary">LOC115471111</name>
</gene>
<keyword evidence="4" id="KW-1185">Reference proteome</keyword>
<dbReference type="InterPro" id="IPR000504">
    <property type="entry name" value="RRM_dom"/>
</dbReference>
<organism evidence="4 5">
    <name type="scientific">Microcaecilia unicolor</name>
    <dbReference type="NCBI Taxonomy" id="1415580"/>
    <lineage>
        <taxon>Eukaryota</taxon>
        <taxon>Metazoa</taxon>
        <taxon>Chordata</taxon>
        <taxon>Craniata</taxon>
        <taxon>Vertebrata</taxon>
        <taxon>Euteleostomi</taxon>
        <taxon>Amphibia</taxon>
        <taxon>Gymnophiona</taxon>
        <taxon>Siphonopidae</taxon>
        <taxon>Microcaecilia</taxon>
    </lineage>
</organism>
<evidence type="ECO:0000256" key="2">
    <source>
        <dbReference type="PROSITE-ProRule" id="PRU00176"/>
    </source>
</evidence>
<dbReference type="RefSeq" id="XP_030060656.1">
    <property type="nucleotide sequence ID" value="XM_030204796.1"/>
</dbReference>
<dbReference type="PANTHER" id="PTHR48025:SF1">
    <property type="entry name" value="RRM DOMAIN-CONTAINING PROTEIN"/>
    <property type="match status" value="1"/>
</dbReference>
<dbReference type="SUPFAM" id="SSF54928">
    <property type="entry name" value="RNA-binding domain, RBD"/>
    <property type="match status" value="1"/>
</dbReference>
<sequence length="224" mass="25847">MDSPMSQRGQSGRESEWRRPHLELYAGNLPNNISIKQLKNLFSKYKPKHIHKVQNERKCYAFIDFEDSETLQLAIKQLNNRIYEGRRLVARVSHRNRKEEISWKNTKTEQSEDVTKDSKELFDSSTSDMCGALEKSSLCANSESLSSEEDELGVFLTPEQEGHVTHKQCVCMTNEQNACTSQGHSVCMMALLCQQSRNLVLEEKKLLLEIKKLQLEIRKLAKEN</sequence>
<keyword evidence="1 2" id="KW-0694">RNA-binding</keyword>
<evidence type="ECO:0000256" key="1">
    <source>
        <dbReference type="ARBA" id="ARBA00022884"/>
    </source>
</evidence>
<feature type="domain" description="RRM" evidence="3">
    <location>
        <begin position="22"/>
        <end position="95"/>
    </location>
</feature>
<dbReference type="InParanoid" id="A0A6P7Y6P6"/>
<evidence type="ECO:0000313" key="4">
    <source>
        <dbReference type="Proteomes" id="UP000515156"/>
    </source>
</evidence>
<reference evidence="5" key="1">
    <citation type="submission" date="2025-08" db="UniProtKB">
        <authorList>
            <consortium name="RefSeq"/>
        </authorList>
    </citation>
    <scope>IDENTIFICATION</scope>
</reference>
<dbReference type="PROSITE" id="PS50102">
    <property type="entry name" value="RRM"/>
    <property type="match status" value="1"/>
</dbReference>
<dbReference type="GO" id="GO:0003729">
    <property type="term" value="F:mRNA binding"/>
    <property type="evidence" value="ECO:0007669"/>
    <property type="project" value="TreeGrafter"/>
</dbReference>
<dbReference type="InterPro" id="IPR035979">
    <property type="entry name" value="RBD_domain_sf"/>
</dbReference>
<dbReference type="KEGG" id="muo:115471111"/>
<dbReference type="Proteomes" id="UP000515156">
    <property type="component" value="Chromosome 5"/>
</dbReference>
<protein>
    <submittedName>
        <fullName evidence="5">Cleavage stimulation factor subunit 2-like</fullName>
    </submittedName>
</protein>
<evidence type="ECO:0000259" key="3">
    <source>
        <dbReference type="PROSITE" id="PS50102"/>
    </source>
</evidence>
<dbReference type="InterPro" id="IPR050502">
    <property type="entry name" value="Euk_RNA-bind_prot"/>
</dbReference>
<name>A0A6P7Y6P6_9AMPH</name>
<evidence type="ECO:0000313" key="5">
    <source>
        <dbReference type="RefSeq" id="XP_030060656.1"/>
    </source>
</evidence>
<dbReference type="Pfam" id="PF00076">
    <property type="entry name" value="RRM_1"/>
    <property type="match status" value="1"/>
</dbReference>
<dbReference type="InterPro" id="IPR012677">
    <property type="entry name" value="Nucleotide-bd_a/b_plait_sf"/>
</dbReference>
<dbReference type="AlphaFoldDB" id="A0A6P7Y6P6"/>
<dbReference type="OrthoDB" id="21643at2759"/>
<dbReference type="PANTHER" id="PTHR48025">
    <property type="entry name" value="OS02G0815200 PROTEIN"/>
    <property type="match status" value="1"/>
</dbReference>
<proteinExistence type="predicted"/>
<dbReference type="Gene3D" id="3.30.70.330">
    <property type="match status" value="1"/>
</dbReference>
<accession>A0A6P7Y6P6</accession>